<accession>A0A941GSW8</accession>
<reference evidence="1" key="1">
    <citation type="submission" date="2021-02" db="EMBL/GenBank/DDBJ databases">
        <title>Metagenome analyses of Stigonema ocellatum DSM 106950, Chlorogloea purpurea SAG 13.99 and Gomphosphaeria aponina DSM 107014.</title>
        <authorList>
            <person name="Marter P."/>
            <person name="Huang S."/>
        </authorList>
    </citation>
    <scope>NUCLEOTIDE SEQUENCE</scope>
    <source>
        <strain evidence="1">JP213</strain>
    </source>
</reference>
<comment type="caution">
    <text evidence="1">The sequence shown here is derived from an EMBL/GenBank/DDBJ whole genome shotgun (WGS) entry which is preliminary data.</text>
</comment>
<dbReference type="EMBL" id="JADQBC010000001">
    <property type="protein sequence ID" value="MBR8826323.1"/>
    <property type="molecule type" value="Genomic_DNA"/>
</dbReference>
<dbReference type="AlphaFoldDB" id="A0A941GSW8"/>
<name>A0A941GSW8_9CHRO</name>
<evidence type="ECO:0000313" key="1">
    <source>
        <dbReference type="EMBL" id="MBR8826323.1"/>
    </source>
</evidence>
<gene>
    <name evidence="1" type="ORF">DSM107014_00210</name>
</gene>
<proteinExistence type="predicted"/>
<sequence>MARKVGVRKQEFATEIWQILDLYYCQDYSLEITAEIIYGNKKSWCKVRRRKEKFIDMLIKKLIPIWQKREPHLCLTDEVIQERRKALNQLPKEIFASLLKRAFKEVKK</sequence>
<dbReference type="Proteomes" id="UP000767446">
    <property type="component" value="Unassembled WGS sequence"/>
</dbReference>
<evidence type="ECO:0000313" key="2">
    <source>
        <dbReference type="Proteomes" id="UP000767446"/>
    </source>
</evidence>
<organism evidence="1 2">
    <name type="scientific">Gomphosphaeria aponina SAG 52.96 = DSM 107014</name>
    <dbReference type="NCBI Taxonomy" id="1521640"/>
    <lineage>
        <taxon>Bacteria</taxon>
        <taxon>Bacillati</taxon>
        <taxon>Cyanobacteriota</taxon>
        <taxon>Cyanophyceae</taxon>
        <taxon>Oscillatoriophycideae</taxon>
        <taxon>Chroococcales</taxon>
        <taxon>Gomphosphaeriaceae</taxon>
        <taxon>Gomphosphaeria</taxon>
    </lineage>
</organism>
<protein>
    <submittedName>
        <fullName evidence="1">Uncharacterized protein</fullName>
    </submittedName>
</protein>